<evidence type="ECO:0000313" key="7">
    <source>
        <dbReference type="EMBL" id="CAB4564926.1"/>
    </source>
</evidence>
<dbReference type="Pfam" id="PF00902">
    <property type="entry name" value="TatC"/>
    <property type="match status" value="1"/>
</dbReference>
<evidence type="ECO:0000256" key="2">
    <source>
        <dbReference type="ARBA" id="ARBA00022692"/>
    </source>
</evidence>
<organism evidence="7">
    <name type="scientific">freshwater metagenome</name>
    <dbReference type="NCBI Taxonomy" id="449393"/>
    <lineage>
        <taxon>unclassified sequences</taxon>
        <taxon>metagenomes</taxon>
        <taxon>ecological metagenomes</taxon>
    </lineage>
</organism>
<dbReference type="GO" id="GO:0033281">
    <property type="term" value="C:TAT protein transport complex"/>
    <property type="evidence" value="ECO:0007669"/>
    <property type="project" value="TreeGrafter"/>
</dbReference>
<dbReference type="GO" id="GO:0043953">
    <property type="term" value="P:protein transport by the Tat complex"/>
    <property type="evidence" value="ECO:0007669"/>
    <property type="project" value="TreeGrafter"/>
</dbReference>
<evidence type="ECO:0000256" key="4">
    <source>
        <dbReference type="ARBA" id="ARBA00023136"/>
    </source>
</evidence>
<feature type="transmembrane region" description="Helical" evidence="5">
    <location>
        <begin position="154"/>
        <end position="177"/>
    </location>
</feature>
<dbReference type="GO" id="GO:0009977">
    <property type="term" value="F:proton motive force dependent protein transmembrane transporter activity"/>
    <property type="evidence" value="ECO:0007669"/>
    <property type="project" value="TreeGrafter"/>
</dbReference>
<keyword evidence="4 5" id="KW-0472">Membrane</keyword>
<dbReference type="PRINTS" id="PR01840">
    <property type="entry name" value="TATCFAMILY"/>
</dbReference>
<gene>
    <name evidence="6" type="ORF">UFOPK1503_00049</name>
    <name evidence="7" type="ORF">UFOPK1693_00285</name>
</gene>
<dbReference type="EMBL" id="CAEZST010000001">
    <property type="protein sequence ID" value="CAB4538082.1"/>
    <property type="molecule type" value="Genomic_DNA"/>
</dbReference>
<evidence type="ECO:0000313" key="6">
    <source>
        <dbReference type="EMBL" id="CAB4538082.1"/>
    </source>
</evidence>
<protein>
    <submittedName>
        <fullName evidence="7">Unannotated protein</fullName>
    </submittedName>
</protein>
<dbReference type="PANTHER" id="PTHR30371:SF0">
    <property type="entry name" value="SEC-INDEPENDENT PROTEIN TRANSLOCASE PROTEIN TATC, CHLOROPLASTIC-RELATED"/>
    <property type="match status" value="1"/>
</dbReference>
<accession>A0A6J6DNC8</accession>
<dbReference type="HAMAP" id="MF_00902">
    <property type="entry name" value="TatC"/>
    <property type="match status" value="1"/>
</dbReference>
<evidence type="ECO:0000256" key="5">
    <source>
        <dbReference type="SAM" id="Phobius"/>
    </source>
</evidence>
<comment type="subcellular location">
    <subcellularLocation>
        <location evidence="1">Membrane</location>
        <topology evidence="1">Multi-pass membrane protein</topology>
    </subcellularLocation>
</comment>
<dbReference type="InterPro" id="IPR002033">
    <property type="entry name" value="TatC"/>
</dbReference>
<feature type="transmembrane region" description="Helical" evidence="5">
    <location>
        <begin position="189"/>
        <end position="207"/>
    </location>
</feature>
<feature type="transmembrane region" description="Helical" evidence="5">
    <location>
        <begin position="69"/>
        <end position="92"/>
    </location>
</feature>
<dbReference type="PANTHER" id="PTHR30371">
    <property type="entry name" value="SEC-INDEPENDENT PROTEIN TRANSLOCASE PROTEIN TATC"/>
    <property type="match status" value="1"/>
</dbReference>
<evidence type="ECO:0000256" key="3">
    <source>
        <dbReference type="ARBA" id="ARBA00022989"/>
    </source>
</evidence>
<dbReference type="NCBIfam" id="TIGR00945">
    <property type="entry name" value="tatC"/>
    <property type="match status" value="1"/>
</dbReference>
<proteinExistence type="inferred from homology"/>
<feature type="transmembrane region" description="Helical" evidence="5">
    <location>
        <begin position="104"/>
        <end position="134"/>
    </location>
</feature>
<reference evidence="7" key="1">
    <citation type="submission" date="2020-05" db="EMBL/GenBank/DDBJ databases">
        <authorList>
            <person name="Chiriac C."/>
            <person name="Salcher M."/>
            <person name="Ghai R."/>
            <person name="Kavagutti S V."/>
        </authorList>
    </citation>
    <scope>NUCLEOTIDE SEQUENCE</scope>
</reference>
<keyword evidence="2 5" id="KW-0812">Transmembrane</keyword>
<dbReference type="GO" id="GO:0065002">
    <property type="term" value="P:intracellular protein transmembrane transport"/>
    <property type="evidence" value="ECO:0007669"/>
    <property type="project" value="TreeGrafter"/>
</dbReference>
<feature type="transmembrane region" description="Helical" evidence="5">
    <location>
        <begin position="12"/>
        <end position="32"/>
    </location>
</feature>
<keyword evidence="3 5" id="KW-1133">Transmembrane helix</keyword>
<dbReference type="AlphaFoldDB" id="A0A6J6DNC8"/>
<dbReference type="EMBL" id="CAEZTO010000002">
    <property type="protein sequence ID" value="CAB4564926.1"/>
    <property type="molecule type" value="Genomic_DNA"/>
</dbReference>
<name>A0A6J6DNC8_9ZZZZ</name>
<sequence>MSLGSHLRELRIRLSWSAGFLVGGTVAGWFLFDPVFRILQQPLIDVTEARGIEAVVNFGTVVSAFDLRIQVSIFLGVLMTAPIWLWNFWAFIAPGLKQREKRYAIGFVAAALPLFLAGTALAWTSLPGFVIVLIGFTPEGSTNVINAAEYVLFAIRILLIFGLAFVMPVVLVLLNFAGLATGKGILKSWRFAVFIIAVVSALATPVAEPMTMFLMMAPLTALYFLAVGVAITNDKRRERKLAKLGESSELELE</sequence>
<feature type="transmembrane region" description="Helical" evidence="5">
    <location>
        <begin position="213"/>
        <end position="231"/>
    </location>
</feature>
<evidence type="ECO:0000256" key="1">
    <source>
        <dbReference type="ARBA" id="ARBA00004141"/>
    </source>
</evidence>